<evidence type="ECO:0000256" key="6">
    <source>
        <dbReference type="ARBA" id="ARBA00023136"/>
    </source>
</evidence>
<feature type="transmembrane region" description="Helical" evidence="7">
    <location>
        <begin position="407"/>
        <end position="427"/>
    </location>
</feature>
<dbReference type="OrthoDB" id="5137249at2"/>
<dbReference type="PANTHER" id="PTHR30489:SF0">
    <property type="entry name" value="LIPOPROTEIN-RELEASING SYSTEM TRANSMEMBRANE PROTEIN LOLE"/>
    <property type="match status" value="1"/>
</dbReference>
<accession>A0A5C4N4H2</accession>
<keyword evidence="11" id="KW-1185">Reference proteome</keyword>
<evidence type="ECO:0000256" key="4">
    <source>
        <dbReference type="ARBA" id="ARBA00022692"/>
    </source>
</evidence>
<keyword evidence="6 7" id="KW-0472">Membrane</keyword>
<dbReference type="EMBL" id="VDFV01000056">
    <property type="protein sequence ID" value="TNC62559.1"/>
    <property type="molecule type" value="Genomic_DNA"/>
</dbReference>
<evidence type="ECO:0000313" key="11">
    <source>
        <dbReference type="Proteomes" id="UP000305709"/>
    </source>
</evidence>
<dbReference type="InterPro" id="IPR003838">
    <property type="entry name" value="ABC3_permease_C"/>
</dbReference>
<dbReference type="Proteomes" id="UP000305709">
    <property type="component" value="Unassembled WGS sequence"/>
</dbReference>
<dbReference type="Pfam" id="PF12704">
    <property type="entry name" value="MacB_PCD"/>
    <property type="match status" value="1"/>
</dbReference>
<feature type="domain" description="ABC3 transporter permease C-terminal" evidence="8">
    <location>
        <begin position="246"/>
        <end position="362"/>
    </location>
</feature>
<evidence type="ECO:0000256" key="7">
    <source>
        <dbReference type="SAM" id="Phobius"/>
    </source>
</evidence>
<dbReference type="InterPro" id="IPR051447">
    <property type="entry name" value="Lipoprotein-release_system"/>
</dbReference>
<sequence length="760" mass="81313">MAAGVATLVLGVGAVSSLERTRDAFYEANRFADIFANATRAPRSLLERIEDIPGVLDAEGRILRIAILDMPGMAEPGSLLLVSTPSDDGLNRLHLRLGRMPDPNRLNEVVVSQGFAEAHGLVPGDKVRTLMDGRTREITVTGVAISPEFIYALGPGDMMPDPRRFGIAWIPGEGLAAVRDLEGAFDNLIVKLATGASEARVIAEVDALLEPYGGTGATGRKEQISHAFLDAELQQLRGMARVLPPIFLLVSALLVNMTLGRLVALEREQIGLLKALGYGPGAIVRHYVGFVLAIAAFGIAAGWAAGAWMGAGLAGMYARFFDFPFLLFSRSPDTYAIAALVTTAAAVLGAVNAVRTVAWLPPAVAMAPPAPVRYRRFWGGAVEQLLQARQTSVMVVRHLLRWPLRTLGGVFGISLAVAALVGSLWSFGSGERMIDLSFFRMDRQDVSVVFSGLAPMAAIHEVRRLPGVLRAEPLRVADARIGSGHVTRRIAILGLPEGSDLSRLLAADERPMEVPEQGLVLSEALADILGVGIGDQVTLELLKGDRRTLSVPVREISLGYLGLSASGRLETVNRMLGEGSVFTGARIALDPSQEDAFYADVRETPGSGFLTIQSLSLRKFRETLAQNQTIMISVLAVLAGIIAFGVVYNFIRISLSEQGRELASLRVLGFTRSEVAAILYGEIAVVTLLAQPLGWLVGTGFAVAVVRGFGSELYRIPLVIGPEVYARASLIVLGAALASALLVRGRIARLDMIEVLKTRE</sequence>
<keyword evidence="4 7" id="KW-0812">Transmembrane</keyword>
<feature type="transmembrane region" description="Helical" evidence="7">
    <location>
        <begin position="334"/>
        <end position="354"/>
    </location>
</feature>
<dbReference type="AlphaFoldDB" id="A0A5C4N4H2"/>
<dbReference type="Pfam" id="PF02687">
    <property type="entry name" value="FtsX"/>
    <property type="match status" value="2"/>
</dbReference>
<keyword evidence="3" id="KW-1003">Cell membrane</keyword>
<dbReference type="InterPro" id="IPR025857">
    <property type="entry name" value="MacB_PCD"/>
</dbReference>
<evidence type="ECO:0000256" key="5">
    <source>
        <dbReference type="ARBA" id="ARBA00022989"/>
    </source>
</evidence>
<comment type="similarity">
    <text evidence="2">Belongs to the ABC-4 integral membrane protein family. LolC/E subfamily.</text>
</comment>
<comment type="subcellular location">
    <subcellularLocation>
        <location evidence="1">Cell membrane</location>
        <topology evidence="1">Multi-pass membrane protein</topology>
    </subcellularLocation>
</comment>
<feature type="domain" description="MacB-like periplasmic core" evidence="9">
    <location>
        <begin position="2"/>
        <end position="207"/>
    </location>
</feature>
<dbReference type="PANTHER" id="PTHR30489">
    <property type="entry name" value="LIPOPROTEIN-RELEASING SYSTEM TRANSMEMBRANE PROTEIN LOLE"/>
    <property type="match status" value="1"/>
</dbReference>
<evidence type="ECO:0000259" key="9">
    <source>
        <dbReference type="Pfam" id="PF12704"/>
    </source>
</evidence>
<feature type="transmembrane region" description="Helical" evidence="7">
    <location>
        <begin position="286"/>
        <end position="314"/>
    </location>
</feature>
<feature type="domain" description="ABC3 transporter permease C-terminal" evidence="8">
    <location>
        <begin position="634"/>
        <end position="750"/>
    </location>
</feature>
<dbReference type="GO" id="GO:0098797">
    <property type="term" value="C:plasma membrane protein complex"/>
    <property type="evidence" value="ECO:0007669"/>
    <property type="project" value="TreeGrafter"/>
</dbReference>
<gene>
    <name evidence="10" type="ORF">FHG71_20190</name>
</gene>
<organism evidence="10 11">
    <name type="scientific">Rubellimicrobium roseum</name>
    <dbReference type="NCBI Taxonomy" id="687525"/>
    <lineage>
        <taxon>Bacteria</taxon>
        <taxon>Pseudomonadati</taxon>
        <taxon>Pseudomonadota</taxon>
        <taxon>Alphaproteobacteria</taxon>
        <taxon>Rhodobacterales</taxon>
        <taxon>Roseobacteraceae</taxon>
        <taxon>Rubellimicrobium</taxon>
    </lineage>
</organism>
<feature type="transmembrane region" description="Helical" evidence="7">
    <location>
        <begin position="242"/>
        <end position="265"/>
    </location>
</feature>
<reference evidence="10 11" key="1">
    <citation type="submission" date="2019-06" db="EMBL/GenBank/DDBJ databases">
        <authorList>
            <person name="Jiang L."/>
        </authorList>
    </citation>
    <scope>NUCLEOTIDE SEQUENCE [LARGE SCALE GENOMIC DNA]</scope>
    <source>
        <strain evidence="10 11">YIM 48858</strain>
    </source>
</reference>
<proteinExistence type="inferred from homology"/>
<name>A0A5C4N4H2_9RHOB</name>
<feature type="transmembrane region" description="Helical" evidence="7">
    <location>
        <begin position="675"/>
        <end position="704"/>
    </location>
</feature>
<evidence type="ECO:0000313" key="10">
    <source>
        <dbReference type="EMBL" id="TNC62559.1"/>
    </source>
</evidence>
<evidence type="ECO:0000256" key="1">
    <source>
        <dbReference type="ARBA" id="ARBA00004651"/>
    </source>
</evidence>
<evidence type="ECO:0000259" key="8">
    <source>
        <dbReference type="Pfam" id="PF02687"/>
    </source>
</evidence>
<keyword evidence="5 7" id="KW-1133">Transmembrane helix</keyword>
<protein>
    <submittedName>
        <fullName evidence="10">FtsX-like permease family protein</fullName>
    </submittedName>
</protein>
<comment type="caution">
    <text evidence="10">The sequence shown here is derived from an EMBL/GenBank/DDBJ whole genome shotgun (WGS) entry which is preliminary data.</text>
</comment>
<dbReference type="GO" id="GO:0044874">
    <property type="term" value="P:lipoprotein localization to outer membrane"/>
    <property type="evidence" value="ECO:0007669"/>
    <property type="project" value="TreeGrafter"/>
</dbReference>
<feature type="transmembrane region" description="Helical" evidence="7">
    <location>
        <begin position="630"/>
        <end position="651"/>
    </location>
</feature>
<evidence type="ECO:0000256" key="2">
    <source>
        <dbReference type="ARBA" id="ARBA00005236"/>
    </source>
</evidence>
<feature type="transmembrane region" description="Helical" evidence="7">
    <location>
        <begin position="724"/>
        <end position="743"/>
    </location>
</feature>
<evidence type="ECO:0000256" key="3">
    <source>
        <dbReference type="ARBA" id="ARBA00022475"/>
    </source>
</evidence>